<comment type="similarity">
    <text evidence="1 4">Belongs to the D-isomer specific 2-hydroxyacid dehydrogenase family.</text>
</comment>
<dbReference type="CDD" id="cd05299">
    <property type="entry name" value="CtBP_dh"/>
    <property type="match status" value="1"/>
</dbReference>
<evidence type="ECO:0000256" key="4">
    <source>
        <dbReference type="RuleBase" id="RU003719"/>
    </source>
</evidence>
<evidence type="ECO:0000313" key="8">
    <source>
        <dbReference type="Proteomes" id="UP000445000"/>
    </source>
</evidence>
<evidence type="ECO:0000256" key="2">
    <source>
        <dbReference type="ARBA" id="ARBA00023002"/>
    </source>
</evidence>
<dbReference type="AlphaFoldDB" id="A0A829YJV3"/>
<keyword evidence="8" id="KW-1185">Reference proteome</keyword>
<dbReference type="PANTHER" id="PTHR43761">
    <property type="entry name" value="D-ISOMER SPECIFIC 2-HYDROXYACID DEHYDROGENASE FAMILY PROTEIN (AFU_ORTHOLOGUE AFUA_1G13630)"/>
    <property type="match status" value="1"/>
</dbReference>
<dbReference type="Pfam" id="PF00389">
    <property type="entry name" value="2-Hacid_dh"/>
    <property type="match status" value="1"/>
</dbReference>
<comment type="caution">
    <text evidence="7">The sequence shown here is derived from an EMBL/GenBank/DDBJ whole genome shotgun (WGS) entry which is preliminary data.</text>
</comment>
<dbReference type="Pfam" id="PF02826">
    <property type="entry name" value="2-Hacid_dh_C"/>
    <property type="match status" value="1"/>
</dbReference>
<dbReference type="RefSeq" id="WP_161815274.1">
    <property type="nucleotide sequence ID" value="NZ_BLJN01000006.1"/>
</dbReference>
<accession>A0A829YJV3</accession>
<evidence type="ECO:0000259" key="6">
    <source>
        <dbReference type="Pfam" id="PF02826"/>
    </source>
</evidence>
<protein>
    <recommendedName>
        <fullName evidence="9">C-terminal binding protein</fullName>
    </recommendedName>
</protein>
<feature type="domain" description="D-isomer specific 2-hydroxyacid dehydrogenase NAD-binding" evidence="6">
    <location>
        <begin position="111"/>
        <end position="300"/>
    </location>
</feature>
<evidence type="ECO:0008006" key="9">
    <source>
        <dbReference type="Google" id="ProtNLM"/>
    </source>
</evidence>
<dbReference type="Gene3D" id="3.40.50.720">
    <property type="entry name" value="NAD(P)-binding Rossmann-like Domain"/>
    <property type="match status" value="2"/>
</dbReference>
<gene>
    <name evidence="7" type="ORF">GCM10011487_56840</name>
</gene>
<dbReference type="GO" id="GO:0003714">
    <property type="term" value="F:transcription corepressor activity"/>
    <property type="evidence" value="ECO:0007669"/>
    <property type="project" value="InterPro"/>
</dbReference>
<evidence type="ECO:0000313" key="7">
    <source>
        <dbReference type="EMBL" id="GFE83684.1"/>
    </source>
</evidence>
<dbReference type="GO" id="GO:0051287">
    <property type="term" value="F:NAD binding"/>
    <property type="evidence" value="ECO:0007669"/>
    <property type="project" value="InterPro"/>
</dbReference>
<keyword evidence="2 4" id="KW-0560">Oxidoreductase</keyword>
<dbReference type="InterPro" id="IPR050418">
    <property type="entry name" value="D-iso_2-hydroxyacid_DH_PdxB"/>
</dbReference>
<evidence type="ECO:0000259" key="5">
    <source>
        <dbReference type="Pfam" id="PF00389"/>
    </source>
</evidence>
<dbReference type="SUPFAM" id="SSF51735">
    <property type="entry name" value="NAD(P)-binding Rossmann-fold domains"/>
    <property type="match status" value="1"/>
</dbReference>
<name>A0A829YJV3_9GAMM</name>
<dbReference type="InterPro" id="IPR036291">
    <property type="entry name" value="NAD(P)-bd_dom_sf"/>
</dbReference>
<dbReference type="SUPFAM" id="SSF52283">
    <property type="entry name" value="Formate/glycerate dehydrogenase catalytic domain-like"/>
    <property type="match status" value="1"/>
</dbReference>
<dbReference type="GO" id="GO:0016616">
    <property type="term" value="F:oxidoreductase activity, acting on the CH-OH group of donors, NAD or NADP as acceptor"/>
    <property type="evidence" value="ECO:0007669"/>
    <property type="project" value="InterPro"/>
</dbReference>
<organism evidence="7 8">
    <name type="scientific">Steroidobacter agaridevorans</name>
    <dbReference type="NCBI Taxonomy" id="2695856"/>
    <lineage>
        <taxon>Bacteria</taxon>
        <taxon>Pseudomonadati</taxon>
        <taxon>Pseudomonadota</taxon>
        <taxon>Gammaproteobacteria</taxon>
        <taxon>Steroidobacterales</taxon>
        <taxon>Steroidobacteraceae</taxon>
        <taxon>Steroidobacter</taxon>
    </lineage>
</organism>
<dbReference type="InterPro" id="IPR006139">
    <property type="entry name" value="D-isomer_2_OHA_DH_cat_dom"/>
</dbReference>
<dbReference type="InterPro" id="IPR006140">
    <property type="entry name" value="D-isomer_DH_NAD-bd"/>
</dbReference>
<sequence>MKFLVYTPDAVYDDGGVLERQIGGDLIDLRTEKWRGQAQMNEDLLANADGLLLWQMISLDAPTIARARNCKIIVRCGTGYNNIDVAAASERNIPVCNTPDYGTAEVADHTIALLLALERGLIPFDEAVRADPIKNFDHRVFMDERRLAGRVFGTVGLGPVGTATALRAKAFGLRVMTYDPFLPRGQELALGIERVESLEELLAAVDILSLHAPLTPQTANLINPTTLAQLKPQATLLNTARGGLIDWDALYDAMKSGHVRAAGIDVLPTEPPDPVPKLLRCHTNREPWLHGRLLITPHAAWSSVESRDDARKISMKTMVGYLSRGLLRSCLNKQHLRPA</sequence>
<proteinExistence type="inferred from homology"/>
<dbReference type="Proteomes" id="UP000445000">
    <property type="component" value="Unassembled WGS sequence"/>
</dbReference>
<evidence type="ECO:0000256" key="3">
    <source>
        <dbReference type="ARBA" id="ARBA00023027"/>
    </source>
</evidence>
<reference evidence="8" key="1">
    <citation type="submission" date="2020-01" db="EMBL/GenBank/DDBJ databases">
        <title>'Steroidobacter agaridevorans' sp. nov., agar-degrading bacteria isolated from rhizosphere soils.</title>
        <authorList>
            <person name="Ikenaga M."/>
            <person name="Kataoka M."/>
            <person name="Murouchi A."/>
            <person name="Katsuragi S."/>
            <person name="Sakai M."/>
        </authorList>
    </citation>
    <scope>NUCLEOTIDE SEQUENCE [LARGE SCALE GENOMIC DNA]</scope>
    <source>
        <strain evidence="8">YU21-B</strain>
    </source>
</reference>
<evidence type="ECO:0000256" key="1">
    <source>
        <dbReference type="ARBA" id="ARBA00005854"/>
    </source>
</evidence>
<feature type="domain" description="D-isomer specific 2-hydroxyacid dehydrogenase catalytic" evidence="5">
    <location>
        <begin position="41"/>
        <end position="332"/>
    </location>
</feature>
<dbReference type="PANTHER" id="PTHR43761:SF1">
    <property type="entry name" value="D-ISOMER SPECIFIC 2-HYDROXYACID DEHYDROGENASE CATALYTIC DOMAIN-CONTAINING PROTEIN-RELATED"/>
    <property type="match status" value="1"/>
</dbReference>
<dbReference type="InterPro" id="IPR043322">
    <property type="entry name" value="CtBP"/>
</dbReference>
<keyword evidence="3" id="KW-0520">NAD</keyword>
<dbReference type="EMBL" id="BLJN01000006">
    <property type="protein sequence ID" value="GFE83684.1"/>
    <property type="molecule type" value="Genomic_DNA"/>
</dbReference>